<evidence type="ECO:0000313" key="3">
    <source>
        <dbReference type="Proteomes" id="UP000799764"/>
    </source>
</evidence>
<dbReference type="InterPro" id="IPR032675">
    <property type="entry name" value="LRR_dom_sf"/>
</dbReference>
<dbReference type="CDD" id="cd09917">
    <property type="entry name" value="F-box_SF"/>
    <property type="match status" value="1"/>
</dbReference>
<dbReference type="InterPro" id="IPR001810">
    <property type="entry name" value="F-box_dom"/>
</dbReference>
<organism evidence="2 3">
    <name type="scientific">Karstenula rhodostoma CBS 690.94</name>
    <dbReference type="NCBI Taxonomy" id="1392251"/>
    <lineage>
        <taxon>Eukaryota</taxon>
        <taxon>Fungi</taxon>
        <taxon>Dikarya</taxon>
        <taxon>Ascomycota</taxon>
        <taxon>Pezizomycotina</taxon>
        <taxon>Dothideomycetes</taxon>
        <taxon>Pleosporomycetidae</taxon>
        <taxon>Pleosporales</taxon>
        <taxon>Massarineae</taxon>
        <taxon>Didymosphaeriaceae</taxon>
        <taxon>Karstenula</taxon>
    </lineage>
</organism>
<gene>
    <name evidence="2" type="ORF">P171DRAFT_486417</name>
</gene>
<dbReference type="Pfam" id="PF12937">
    <property type="entry name" value="F-box-like"/>
    <property type="match status" value="1"/>
</dbReference>
<dbReference type="EMBL" id="MU001502">
    <property type="protein sequence ID" value="KAF2443697.1"/>
    <property type="molecule type" value="Genomic_DNA"/>
</dbReference>
<comment type="caution">
    <text evidence="2">The sequence shown here is derived from an EMBL/GenBank/DDBJ whole genome shotgun (WGS) entry which is preliminary data.</text>
</comment>
<dbReference type="Gene3D" id="1.20.1280.50">
    <property type="match status" value="1"/>
</dbReference>
<accession>A0A9P4PGW5</accession>
<dbReference type="OrthoDB" id="2520703at2759"/>
<feature type="domain" description="F-box" evidence="1">
    <location>
        <begin position="2"/>
        <end position="61"/>
    </location>
</feature>
<reference evidence="2" key="1">
    <citation type="journal article" date="2020" name="Stud. Mycol.">
        <title>101 Dothideomycetes genomes: a test case for predicting lifestyles and emergence of pathogens.</title>
        <authorList>
            <person name="Haridas S."/>
            <person name="Albert R."/>
            <person name="Binder M."/>
            <person name="Bloem J."/>
            <person name="Labutti K."/>
            <person name="Salamov A."/>
            <person name="Andreopoulos B."/>
            <person name="Baker S."/>
            <person name="Barry K."/>
            <person name="Bills G."/>
            <person name="Bluhm B."/>
            <person name="Cannon C."/>
            <person name="Castanera R."/>
            <person name="Culley D."/>
            <person name="Daum C."/>
            <person name="Ezra D."/>
            <person name="Gonzalez J."/>
            <person name="Henrissat B."/>
            <person name="Kuo A."/>
            <person name="Liang C."/>
            <person name="Lipzen A."/>
            <person name="Lutzoni F."/>
            <person name="Magnuson J."/>
            <person name="Mondo S."/>
            <person name="Nolan M."/>
            <person name="Ohm R."/>
            <person name="Pangilinan J."/>
            <person name="Park H.-J."/>
            <person name="Ramirez L."/>
            <person name="Alfaro M."/>
            <person name="Sun H."/>
            <person name="Tritt A."/>
            <person name="Yoshinaga Y."/>
            <person name="Zwiers L.-H."/>
            <person name="Turgeon B."/>
            <person name="Goodwin S."/>
            <person name="Spatafora J."/>
            <person name="Crous P."/>
            <person name="Grigoriev I."/>
        </authorList>
    </citation>
    <scope>NUCLEOTIDE SEQUENCE</scope>
    <source>
        <strain evidence="2">CBS 690.94</strain>
    </source>
</reference>
<proteinExistence type="predicted"/>
<evidence type="ECO:0000313" key="2">
    <source>
        <dbReference type="EMBL" id="KAF2443697.1"/>
    </source>
</evidence>
<protein>
    <recommendedName>
        <fullName evidence="1">F-box domain-containing protein</fullName>
    </recommendedName>
</protein>
<name>A0A9P4PGW5_9PLEO</name>
<dbReference type="Gene3D" id="3.80.10.10">
    <property type="entry name" value="Ribonuclease Inhibitor"/>
    <property type="match status" value="1"/>
</dbReference>
<dbReference type="Proteomes" id="UP000799764">
    <property type="component" value="Unassembled WGS sequence"/>
</dbReference>
<keyword evidence="3" id="KW-1185">Reference proteome</keyword>
<sequence length="498" mass="57311">MPSLPAELWEHIFTYLECRMPIEKWWYYGEQYDVSSLRDLASLSLVCRAFHHIAQPFMYRTIPADGFQNLNKCKALLARSLIENPRLAAYARNVCLDSSSSWDVEPVEFEGLLDRGDVGEREKRWLNMTMMESSKLRRNAQLFALMRNLHVVDVSVFSDASHIAGMLSGRSDVETIVQAEANLMSETGYSYKRGKEELRKNIPSTLTNETLADNALPRLKELRIRHGDCEDGSISISDIEAVLLHPGLERLYLLGFDWSSFGLRKARWPLHPNPTLQILDLRDCLVDTQGLRNILERFESLHTLHIILGDSRRENPSFDMIEDTRDVSLTDIGAVLRKHARNLVSFELHTTGYRQCSGVEGRLRSLKEMTSLRHLKIVEHDLRVRRTRYGVSTKYDTLPLEDVLPAGLETLYLHYDDCYFGPCAPDTHLFEILGRMLRSGKVPELREIKVERYLNDSTKELKPEIEGWKVCMKEEHLWGGPTSSGCMRLVIELTRLDE</sequence>
<evidence type="ECO:0000259" key="1">
    <source>
        <dbReference type="Pfam" id="PF12937"/>
    </source>
</evidence>
<dbReference type="AlphaFoldDB" id="A0A9P4PGW5"/>
<dbReference type="SUPFAM" id="SSF52047">
    <property type="entry name" value="RNI-like"/>
    <property type="match status" value="1"/>
</dbReference>